<keyword evidence="1" id="KW-0812">Transmembrane</keyword>
<name>A0A016TEH0_9BILA</name>
<keyword evidence="1" id="KW-1133">Transmembrane helix</keyword>
<comment type="caution">
    <text evidence="2">The sequence shown here is derived from an EMBL/GenBank/DDBJ whole genome shotgun (WGS) entry which is preliminary data.</text>
</comment>
<dbReference type="AlphaFoldDB" id="A0A016TEH0"/>
<evidence type="ECO:0000313" key="3">
    <source>
        <dbReference type="Proteomes" id="UP000024635"/>
    </source>
</evidence>
<gene>
    <name evidence="2" type="primary">Acey_s0111.g268</name>
    <name evidence="2" type="ORF">Y032_0111g268</name>
</gene>
<dbReference type="Proteomes" id="UP000024635">
    <property type="component" value="Unassembled WGS sequence"/>
</dbReference>
<organism evidence="2 3">
    <name type="scientific">Ancylostoma ceylanicum</name>
    <dbReference type="NCBI Taxonomy" id="53326"/>
    <lineage>
        <taxon>Eukaryota</taxon>
        <taxon>Metazoa</taxon>
        <taxon>Ecdysozoa</taxon>
        <taxon>Nematoda</taxon>
        <taxon>Chromadorea</taxon>
        <taxon>Rhabditida</taxon>
        <taxon>Rhabditina</taxon>
        <taxon>Rhabditomorpha</taxon>
        <taxon>Strongyloidea</taxon>
        <taxon>Ancylostomatidae</taxon>
        <taxon>Ancylostomatinae</taxon>
        <taxon>Ancylostoma</taxon>
    </lineage>
</organism>
<evidence type="ECO:0000256" key="1">
    <source>
        <dbReference type="SAM" id="Phobius"/>
    </source>
</evidence>
<keyword evidence="1" id="KW-0472">Membrane</keyword>
<evidence type="ECO:0000313" key="2">
    <source>
        <dbReference type="EMBL" id="EYC01057.1"/>
    </source>
</evidence>
<dbReference type="EMBL" id="JARK01001447">
    <property type="protein sequence ID" value="EYC01057.1"/>
    <property type="molecule type" value="Genomic_DNA"/>
</dbReference>
<keyword evidence="3" id="KW-1185">Reference proteome</keyword>
<accession>A0A016TEH0</accession>
<protein>
    <submittedName>
        <fullName evidence="2">Uncharacterized protein</fullName>
    </submittedName>
</protein>
<feature type="transmembrane region" description="Helical" evidence="1">
    <location>
        <begin position="12"/>
        <end position="31"/>
    </location>
</feature>
<proteinExistence type="predicted"/>
<sequence>MIIFVQSGTTPSSVIALMTIALLPLFIATVFPQEKFWCQGRSESGGGVFVPSPLPRHPPRLVDEDKAATMGSRLCYGGQVGRPLPCEVRALKNEAVARFDFATKLQKPKKVVKCPFGHIERGVGLSWSATRLANSKTFFLPELAMNKVTYNITQLMDKLFAATYIDH</sequence>
<reference evidence="3" key="1">
    <citation type="journal article" date="2015" name="Nat. Genet.">
        <title>The genome and transcriptome of the zoonotic hookworm Ancylostoma ceylanicum identify infection-specific gene families.</title>
        <authorList>
            <person name="Schwarz E.M."/>
            <person name="Hu Y."/>
            <person name="Antoshechkin I."/>
            <person name="Miller M.M."/>
            <person name="Sternberg P.W."/>
            <person name="Aroian R.V."/>
        </authorList>
    </citation>
    <scope>NUCLEOTIDE SEQUENCE</scope>
    <source>
        <strain evidence="3">HY135</strain>
    </source>
</reference>